<dbReference type="EMBL" id="MHSZ01000029">
    <property type="protein sequence ID" value="OHA52589.1"/>
    <property type="molecule type" value="Genomic_DNA"/>
</dbReference>
<accession>A0A1G2PXS4</accession>
<protein>
    <submittedName>
        <fullName evidence="1">Uncharacterized protein</fullName>
    </submittedName>
</protein>
<evidence type="ECO:0000313" key="2">
    <source>
        <dbReference type="Proteomes" id="UP000177865"/>
    </source>
</evidence>
<name>A0A1G2PXS4_9BACT</name>
<reference evidence="1 2" key="1">
    <citation type="journal article" date="2016" name="Nat. Commun.">
        <title>Thousands of microbial genomes shed light on interconnected biogeochemical processes in an aquifer system.</title>
        <authorList>
            <person name="Anantharaman K."/>
            <person name="Brown C.T."/>
            <person name="Hug L.A."/>
            <person name="Sharon I."/>
            <person name="Castelle C.J."/>
            <person name="Probst A.J."/>
            <person name="Thomas B.C."/>
            <person name="Singh A."/>
            <person name="Wilkins M.J."/>
            <person name="Karaoz U."/>
            <person name="Brodie E.L."/>
            <person name="Williams K.H."/>
            <person name="Hubbard S.S."/>
            <person name="Banfield J.F."/>
        </authorList>
    </citation>
    <scope>NUCLEOTIDE SEQUENCE [LARGE SCALE GENOMIC DNA]</scope>
</reference>
<evidence type="ECO:0000313" key="1">
    <source>
        <dbReference type="EMBL" id="OHA52589.1"/>
    </source>
</evidence>
<organism evidence="1 2">
    <name type="scientific">Candidatus Terrybacteria bacterium RIFCSPLOWO2_01_FULL_58_14</name>
    <dbReference type="NCBI Taxonomy" id="1802369"/>
    <lineage>
        <taxon>Bacteria</taxon>
        <taxon>Candidatus Terryibacteriota</taxon>
    </lineage>
</organism>
<proteinExistence type="predicted"/>
<dbReference type="Proteomes" id="UP000177865">
    <property type="component" value="Unassembled WGS sequence"/>
</dbReference>
<dbReference type="AlphaFoldDB" id="A0A1G2PXS4"/>
<comment type="caution">
    <text evidence="1">The sequence shown here is derived from an EMBL/GenBank/DDBJ whole genome shotgun (WGS) entry which is preliminary data.</text>
</comment>
<sequence length="156" mass="17544">MLGWRKFSHNHKEEFPLRTLTMEELEQRAEELPVNELAAQIGRLEELSPPSSWDDLTLIIKEEAAFLARLMGCSCPESIAEALQAMAEQARALLEGGLLAGPHTTDLSELQNILASFNDAADTTIRAKLNRRECTVNPDDETIVCFCDEHFHYYPA</sequence>
<gene>
    <name evidence="1" type="ORF">A2991_00690</name>
</gene>